<dbReference type="Proteomes" id="UP000887226">
    <property type="component" value="Unassembled WGS sequence"/>
</dbReference>
<keyword evidence="2" id="KW-0472">Membrane</keyword>
<dbReference type="OrthoDB" id="4225201at2759"/>
<feature type="signal peptide" evidence="3">
    <location>
        <begin position="1"/>
        <end position="17"/>
    </location>
</feature>
<name>A0A9P7YXX3_9HELO</name>
<evidence type="ECO:0000313" key="5">
    <source>
        <dbReference type="Proteomes" id="UP000887226"/>
    </source>
</evidence>
<evidence type="ECO:0000313" key="4">
    <source>
        <dbReference type="EMBL" id="KAG9241427.1"/>
    </source>
</evidence>
<keyword evidence="2" id="KW-1133">Transmembrane helix</keyword>
<sequence length="605" mass="66524">MRGLFNALALLKVFVSAAPFVPDDQVDQEWDRRGVTTLTEARALAHIEVDVPSKSPDVVPTTLGFRIEVLNSETTCGFGNVTIDGIVLPQTGDGDVSTGKGSVSTNTKGVVVGSWNFHCIRVNGIPDAQLLKFTVNYVDGRAMEDSGFSMLFRQSGMPEIMTIEADLSISDEIIANPNPKGLKPDHGNSHKYHGAIKDVFAELDYLWSQLEEIRYLFHQKERSIALYANRRYETDIKDCDSLKCVVKAMAHQAKHAAFGIYGKISGDDEEPRHGRHHPDESFERFRGHKGGNHGNHTHPLPPWKRPHSRPLPICRYPPPPPYGHQRPSHHGPPAPPPPPPHHAPDMPPPEFAGPPPHHHMPPPPPHHGSPTGHDDDHEGPPPPSALYEPGPPPPGSPPHHCRPSHNVGRALQIIMFTSIGFLFAFLLAALHRRVCTPSPRADRHERRRLRPERKRAAHKHIITILLARMAGNDSDDEDNDEKREALLEDAEDGVSATTSEDISQLRNAADAVGDMVELVAVNTEGRTQAPPMPTPAPVSQPMSIPVSSTMPLMQDFEEQLPAYEDDEGTEMDSIISDGYRPGMLYTPSQSSDGSLSDILGPDTKS</sequence>
<protein>
    <submittedName>
        <fullName evidence="4">Uncharacterized protein</fullName>
    </submittedName>
</protein>
<evidence type="ECO:0000256" key="2">
    <source>
        <dbReference type="SAM" id="Phobius"/>
    </source>
</evidence>
<evidence type="ECO:0000256" key="1">
    <source>
        <dbReference type="SAM" id="MobiDB-lite"/>
    </source>
</evidence>
<keyword evidence="2" id="KW-0812">Transmembrane</keyword>
<organism evidence="4 5">
    <name type="scientific">Calycina marina</name>
    <dbReference type="NCBI Taxonomy" id="1763456"/>
    <lineage>
        <taxon>Eukaryota</taxon>
        <taxon>Fungi</taxon>
        <taxon>Dikarya</taxon>
        <taxon>Ascomycota</taxon>
        <taxon>Pezizomycotina</taxon>
        <taxon>Leotiomycetes</taxon>
        <taxon>Helotiales</taxon>
        <taxon>Pezizellaceae</taxon>
        <taxon>Calycina</taxon>
    </lineage>
</organism>
<proteinExistence type="predicted"/>
<accession>A0A9P7YXX3</accession>
<feature type="transmembrane region" description="Helical" evidence="2">
    <location>
        <begin position="410"/>
        <end position="430"/>
    </location>
</feature>
<comment type="caution">
    <text evidence="4">The sequence shown here is derived from an EMBL/GenBank/DDBJ whole genome shotgun (WGS) entry which is preliminary data.</text>
</comment>
<gene>
    <name evidence="4" type="ORF">BJ878DRAFT_229133</name>
</gene>
<dbReference type="EMBL" id="MU254214">
    <property type="protein sequence ID" value="KAG9241427.1"/>
    <property type="molecule type" value="Genomic_DNA"/>
</dbReference>
<feature type="compositionally biased region" description="Pro residues" evidence="1">
    <location>
        <begin position="380"/>
        <end position="397"/>
    </location>
</feature>
<feature type="region of interest" description="Disordered" evidence="1">
    <location>
        <begin position="267"/>
        <end position="403"/>
    </location>
</feature>
<reference evidence="4" key="1">
    <citation type="journal article" date="2021" name="IMA Fungus">
        <title>Genomic characterization of three marine fungi, including Emericellopsis atlantica sp. nov. with signatures of a generalist lifestyle and marine biomass degradation.</title>
        <authorList>
            <person name="Hagestad O.C."/>
            <person name="Hou L."/>
            <person name="Andersen J.H."/>
            <person name="Hansen E.H."/>
            <person name="Altermark B."/>
            <person name="Li C."/>
            <person name="Kuhnert E."/>
            <person name="Cox R.J."/>
            <person name="Crous P.W."/>
            <person name="Spatafora J.W."/>
            <person name="Lail K."/>
            <person name="Amirebrahimi M."/>
            <person name="Lipzen A."/>
            <person name="Pangilinan J."/>
            <person name="Andreopoulos W."/>
            <person name="Hayes R.D."/>
            <person name="Ng V."/>
            <person name="Grigoriev I.V."/>
            <person name="Jackson S.A."/>
            <person name="Sutton T.D.S."/>
            <person name="Dobson A.D.W."/>
            <person name="Rama T."/>
        </authorList>
    </citation>
    <scope>NUCLEOTIDE SEQUENCE</scope>
    <source>
        <strain evidence="4">TRa3180A</strain>
    </source>
</reference>
<keyword evidence="3" id="KW-0732">Signal</keyword>
<dbReference type="AlphaFoldDB" id="A0A9P7YXX3"/>
<feature type="chain" id="PRO_5040245284" evidence="3">
    <location>
        <begin position="18"/>
        <end position="605"/>
    </location>
</feature>
<evidence type="ECO:0000256" key="3">
    <source>
        <dbReference type="SAM" id="SignalP"/>
    </source>
</evidence>
<feature type="region of interest" description="Disordered" evidence="1">
    <location>
        <begin position="562"/>
        <end position="605"/>
    </location>
</feature>
<keyword evidence="5" id="KW-1185">Reference proteome</keyword>
<dbReference type="PRINTS" id="PR01217">
    <property type="entry name" value="PRICHEXTENSN"/>
</dbReference>
<feature type="compositionally biased region" description="Pro residues" evidence="1">
    <location>
        <begin position="330"/>
        <end position="367"/>
    </location>
</feature>